<accession>A0A0F8XRK6</accession>
<organism evidence="2">
    <name type="scientific">marine sediment metagenome</name>
    <dbReference type="NCBI Taxonomy" id="412755"/>
    <lineage>
        <taxon>unclassified sequences</taxon>
        <taxon>metagenomes</taxon>
        <taxon>ecological metagenomes</taxon>
    </lineage>
</organism>
<dbReference type="InterPro" id="IPR021215">
    <property type="entry name" value="DUF2752"/>
</dbReference>
<feature type="transmembrane region" description="Helical" evidence="1">
    <location>
        <begin position="105"/>
        <end position="126"/>
    </location>
</feature>
<feature type="non-terminal residue" evidence="2">
    <location>
        <position position="1"/>
    </location>
</feature>
<keyword evidence="1" id="KW-1133">Transmembrane helix</keyword>
<sequence>VLVFSVVILFASVVLGIDRVGEAFYGFKWNIHCAMKHTFGLQCALCGMTHSFGEMASGDIAKAFEYHRLGPVAFIFVVFQIPYRAAALSKGFRRTTGQLKKWNKYIAFALCAAIIINWLVCVASTLTHG</sequence>
<dbReference type="Pfam" id="PF10825">
    <property type="entry name" value="DUF2752"/>
    <property type="match status" value="1"/>
</dbReference>
<gene>
    <name evidence="2" type="ORF">LCGC14_2912470</name>
</gene>
<feature type="transmembrane region" description="Helical" evidence="1">
    <location>
        <begin position="66"/>
        <end position="85"/>
    </location>
</feature>
<reference evidence="2" key="1">
    <citation type="journal article" date="2015" name="Nature">
        <title>Complex archaea that bridge the gap between prokaryotes and eukaryotes.</title>
        <authorList>
            <person name="Spang A."/>
            <person name="Saw J.H."/>
            <person name="Jorgensen S.L."/>
            <person name="Zaremba-Niedzwiedzka K."/>
            <person name="Martijn J."/>
            <person name="Lind A.E."/>
            <person name="van Eijk R."/>
            <person name="Schleper C."/>
            <person name="Guy L."/>
            <person name="Ettema T.J."/>
        </authorList>
    </citation>
    <scope>NUCLEOTIDE SEQUENCE</scope>
</reference>
<protein>
    <recommendedName>
        <fullName evidence="3">DUF2752 domain-containing protein</fullName>
    </recommendedName>
</protein>
<evidence type="ECO:0000256" key="1">
    <source>
        <dbReference type="SAM" id="Phobius"/>
    </source>
</evidence>
<evidence type="ECO:0008006" key="3">
    <source>
        <dbReference type="Google" id="ProtNLM"/>
    </source>
</evidence>
<keyword evidence="1" id="KW-0472">Membrane</keyword>
<keyword evidence="1" id="KW-0812">Transmembrane</keyword>
<name>A0A0F8XRK6_9ZZZZ</name>
<dbReference type="AlphaFoldDB" id="A0A0F8XRK6"/>
<evidence type="ECO:0000313" key="2">
    <source>
        <dbReference type="EMBL" id="KKK71583.1"/>
    </source>
</evidence>
<proteinExistence type="predicted"/>
<dbReference type="EMBL" id="LAZR01057667">
    <property type="protein sequence ID" value="KKK71583.1"/>
    <property type="molecule type" value="Genomic_DNA"/>
</dbReference>
<comment type="caution">
    <text evidence="2">The sequence shown here is derived from an EMBL/GenBank/DDBJ whole genome shotgun (WGS) entry which is preliminary data.</text>
</comment>